<protein>
    <submittedName>
        <fullName evidence="2">Uncharacterized protein</fullName>
    </submittedName>
</protein>
<name>A0AAN8GNB3_9TELE</name>
<dbReference type="EMBL" id="JAULUE010002060">
    <property type="protein sequence ID" value="KAK5885576.1"/>
    <property type="molecule type" value="Genomic_DNA"/>
</dbReference>
<feature type="region of interest" description="Disordered" evidence="1">
    <location>
        <begin position="1"/>
        <end position="237"/>
    </location>
</feature>
<gene>
    <name evidence="2" type="ORF">CesoFtcFv8_019274</name>
</gene>
<comment type="caution">
    <text evidence="2">The sequence shown here is derived from an EMBL/GenBank/DDBJ whole genome shotgun (WGS) entry which is preliminary data.</text>
</comment>
<reference evidence="2 3" key="1">
    <citation type="journal article" date="2023" name="Mol. Biol. Evol.">
        <title>Genomics of Secondarily Temperate Adaptation in the Only Non-Antarctic Icefish.</title>
        <authorList>
            <person name="Rivera-Colon A.G."/>
            <person name="Rayamajhi N."/>
            <person name="Minhas B.F."/>
            <person name="Madrigal G."/>
            <person name="Bilyk K.T."/>
            <person name="Yoon V."/>
            <person name="Hune M."/>
            <person name="Gregory S."/>
            <person name="Cheng C.H.C."/>
            <person name="Catchen J.M."/>
        </authorList>
    </citation>
    <scope>NUCLEOTIDE SEQUENCE [LARGE SCALE GENOMIC DNA]</scope>
    <source>
        <strain evidence="2">JC2023a</strain>
    </source>
</reference>
<feature type="compositionally biased region" description="Gly residues" evidence="1">
    <location>
        <begin position="184"/>
        <end position="197"/>
    </location>
</feature>
<evidence type="ECO:0000256" key="1">
    <source>
        <dbReference type="SAM" id="MobiDB-lite"/>
    </source>
</evidence>
<dbReference type="AlphaFoldDB" id="A0AAN8GNB3"/>
<proteinExistence type="predicted"/>
<feature type="compositionally biased region" description="Basic residues" evidence="1">
    <location>
        <begin position="86"/>
        <end position="101"/>
    </location>
</feature>
<evidence type="ECO:0000313" key="3">
    <source>
        <dbReference type="Proteomes" id="UP001335648"/>
    </source>
</evidence>
<evidence type="ECO:0000313" key="2">
    <source>
        <dbReference type="EMBL" id="KAK5885576.1"/>
    </source>
</evidence>
<feature type="compositionally biased region" description="Low complexity" evidence="1">
    <location>
        <begin position="296"/>
        <end position="305"/>
    </location>
</feature>
<feature type="compositionally biased region" description="Low complexity" evidence="1">
    <location>
        <begin position="65"/>
        <end position="85"/>
    </location>
</feature>
<organism evidence="2 3">
    <name type="scientific">Champsocephalus esox</name>
    <name type="common">pike icefish</name>
    <dbReference type="NCBI Taxonomy" id="159716"/>
    <lineage>
        <taxon>Eukaryota</taxon>
        <taxon>Metazoa</taxon>
        <taxon>Chordata</taxon>
        <taxon>Craniata</taxon>
        <taxon>Vertebrata</taxon>
        <taxon>Euteleostomi</taxon>
        <taxon>Actinopterygii</taxon>
        <taxon>Neopterygii</taxon>
        <taxon>Teleostei</taxon>
        <taxon>Neoteleostei</taxon>
        <taxon>Acanthomorphata</taxon>
        <taxon>Eupercaria</taxon>
        <taxon>Perciformes</taxon>
        <taxon>Notothenioidei</taxon>
        <taxon>Channichthyidae</taxon>
        <taxon>Champsocephalus</taxon>
    </lineage>
</organism>
<accession>A0AAN8GNB3</accession>
<keyword evidence="3" id="KW-1185">Reference proteome</keyword>
<sequence length="349" mass="36051">MEQQVRRGMPCFKASGQGPVRGGGRDSGIHSAGAAAGWVATSGCSSRDAVKQRSGGRRVKRQEDQQGPVRGQGAAVQAGIQAASQRVRRRRAAWGHQHRAGRAGGAAVQRTGPALTLHSASAKRGQQFRPTFSASRRAHSDGAVRGSSGVRRPGAGPVSHREPGPAGRVSRRHGRAGIAEGRAIPGGGRQGQGGQGGALQMPGAGPAGVRGAGRPPRQGRRRAGVSTGAGEAWRASWQGGTIGLRTGVGQWPFQEQAAQCSGSEQASEARCQQKYISSRGAKQGLMSGQQQGCAEQPGQASQQGSGPAGERGVQGKRVQMWVSQAGFMRQGRAGPWAGQQEGRGAARQR</sequence>
<dbReference type="Proteomes" id="UP001335648">
    <property type="component" value="Unassembled WGS sequence"/>
</dbReference>
<feature type="region of interest" description="Disordered" evidence="1">
    <location>
        <begin position="282"/>
        <end position="349"/>
    </location>
</feature>